<dbReference type="Pfam" id="PF02156">
    <property type="entry name" value="Glyco_hydro_26"/>
    <property type="match status" value="1"/>
</dbReference>
<dbReference type="InterPro" id="IPR022790">
    <property type="entry name" value="GH26_dom"/>
</dbReference>
<dbReference type="GO" id="GO:0016787">
    <property type="term" value="F:hydrolase activity"/>
    <property type="evidence" value="ECO:0007669"/>
    <property type="project" value="UniProtKB-KW"/>
</dbReference>
<feature type="active site" description="Nucleophile" evidence="3">
    <location>
        <position position="290"/>
    </location>
</feature>
<dbReference type="Proteomes" id="UP001375743">
    <property type="component" value="Unassembled WGS sequence"/>
</dbReference>
<feature type="signal peptide" evidence="4">
    <location>
        <begin position="1"/>
        <end position="33"/>
    </location>
</feature>
<evidence type="ECO:0000256" key="4">
    <source>
        <dbReference type="SAM" id="SignalP"/>
    </source>
</evidence>
<evidence type="ECO:0000256" key="2">
    <source>
        <dbReference type="ARBA" id="ARBA00023295"/>
    </source>
</evidence>
<dbReference type="Gene3D" id="3.20.20.80">
    <property type="entry name" value="Glycosidases"/>
    <property type="match status" value="1"/>
</dbReference>
<evidence type="ECO:0000256" key="3">
    <source>
        <dbReference type="PROSITE-ProRule" id="PRU01100"/>
    </source>
</evidence>
<evidence type="ECO:0000313" key="6">
    <source>
        <dbReference type="EMBL" id="MEK0084771.1"/>
    </source>
</evidence>
<dbReference type="SUPFAM" id="SSF51445">
    <property type="entry name" value="(Trans)glycosidases"/>
    <property type="match status" value="1"/>
</dbReference>
<keyword evidence="7" id="KW-1185">Reference proteome</keyword>
<reference evidence="6 7" key="1">
    <citation type="submission" date="2024-01" db="EMBL/GenBank/DDBJ databases">
        <title>Multi-omics insights into the function and evolution of sodium benzoate biodegradation pathways in Benzoatithermus flavus gen. nov., sp. nov. from hot spring.</title>
        <authorList>
            <person name="Hu C.-J."/>
            <person name="Li W.-J."/>
        </authorList>
    </citation>
    <scope>NUCLEOTIDE SEQUENCE [LARGE SCALE GENOMIC DNA]</scope>
    <source>
        <strain evidence="6 7">SYSU G07066</strain>
    </source>
</reference>
<keyword evidence="1 3" id="KW-0378">Hydrolase</keyword>
<gene>
    <name evidence="6" type="ORF">U1T56_16585</name>
</gene>
<dbReference type="PROSITE" id="PS51764">
    <property type="entry name" value="GH26"/>
    <property type="match status" value="1"/>
</dbReference>
<protein>
    <submittedName>
        <fullName evidence="6">Glycosyl hydrolase</fullName>
    </submittedName>
</protein>
<organism evidence="6 7">
    <name type="scientific">Benzoatithermus flavus</name>
    <dbReference type="NCBI Taxonomy" id="3108223"/>
    <lineage>
        <taxon>Bacteria</taxon>
        <taxon>Pseudomonadati</taxon>
        <taxon>Pseudomonadota</taxon>
        <taxon>Alphaproteobacteria</taxon>
        <taxon>Geminicoccales</taxon>
        <taxon>Geminicoccaceae</taxon>
        <taxon>Benzoatithermus</taxon>
    </lineage>
</organism>
<dbReference type="InterPro" id="IPR017853">
    <property type="entry name" value="GH"/>
</dbReference>
<accession>A0ABU8XU99</accession>
<evidence type="ECO:0000313" key="7">
    <source>
        <dbReference type="Proteomes" id="UP001375743"/>
    </source>
</evidence>
<feature type="active site" description="Proton donor" evidence="3">
    <location>
        <position position="170"/>
    </location>
</feature>
<keyword evidence="2 3" id="KW-0326">Glycosidase</keyword>
<dbReference type="RefSeq" id="WP_418160623.1">
    <property type="nucleotide sequence ID" value="NZ_JBBLZC010000018.1"/>
</dbReference>
<evidence type="ECO:0000256" key="1">
    <source>
        <dbReference type="ARBA" id="ARBA00022801"/>
    </source>
</evidence>
<feature type="chain" id="PRO_5047142387" evidence="4">
    <location>
        <begin position="34"/>
        <end position="362"/>
    </location>
</feature>
<name>A0ABU8XU99_9PROT</name>
<comment type="caution">
    <text evidence="6">The sequence shown here is derived from an EMBL/GenBank/DDBJ whole genome shotgun (WGS) entry which is preliminary data.</text>
</comment>
<keyword evidence="4" id="KW-0732">Signal</keyword>
<dbReference type="EMBL" id="JBBLZC010000018">
    <property type="protein sequence ID" value="MEK0084771.1"/>
    <property type="molecule type" value="Genomic_DNA"/>
</dbReference>
<sequence length="362" mass="38625">MAITPSGKPQRSWRALASGLVSVLALAGTAALAAEGDPDQGLRPAAAGPQAEAAAVTKAVWGGLRSGLPWASGASSGAFLLESLRGRPLDVGTTYTNRRGSWADMVQSAGNIKTVTRYGLPVIGMGLFPDAYRGQHAQCAGGAFDGYMRQIGAKLVASGGARAVIRLGWEFNFVNKYSWAVTGTDAISAGNWKNCFRRWVQNLRTTPGQAFTIVWNAATEGTHPDVDMLYPGSEYVDVIGTQYYDRCPPATTEALWQARYNKRTRSGAPAGLGTWLAYAKAKGKRLAIPEWGIGGPRNACPRPGIDNPFFIRKMAEFLRANAASIAFEAYFNGDGTPGVPGSHKLSPATYNPQSSAVYRSLW</sequence>
<comment type="similarity">
    <text evidence="3">Belongs to the glycosyl hydrolase 26 family.</text>
</comment>
<proteinExistence type="inferred from homology"/>
<evidence type="ECO:0000259" key="5">
    <source>
        <dbReference type="PROSITE" id="PS51764"/>
    </source>
</evidence>
<feature type="domain" description="GH26" evidence="5">
    <location>
        <begin position="43"/>
        <end position="362"/>
    </location>
</feature>